<dbReference type="EMBL" id="JEMB01002500">
    <property type="protein sequence ID" value="KYF80741.1"/>
    <property type="molecule type" value="Genomic_DNA"/>
</dbReference>
<sequence length="317" mass="35691">MGKLDRFAKETFAEETSRVTGGAAAWEDAPEVRLERVQADGYLRVLRPEGLAFLAAPWPEVRAHEEALVELKLAGDHVDVREVKRALLRRQAREVERVEEREPPWMGEEPLWFVAPHVPSWLHGVRALEPVAPGCYRVGPSAFQFLWIAANELPLRDELVPFLVARSGRALDEFARWVAPRREVEWVLSMIQYMPMSAWTREDLKRRFGRSDDPEIEARRQEILQTLLADSPEVKEQLIEQGIEKGIEQGIEKGVEQGQQQGRLTEARAALRRVLARRGLALSAALEAQIDGCSELATLGRWLEQAVTAASAGDALA</sequence>
<dbReference type="AlphaFoldDB" id="A0A150RKQ4"/>
<evidence type="ECO:0000313" key="2">
    <source>
        <dbReference type="Proteomes" id="UP000075635"/>
    </source>
</evidence>
<dbReference type="Proteomes" id="UP000075635">
    <property type="component" value="Unassembled WGS sequence"/>
</dbReference>
<organism evidence="1 2">
    <name type="scientific">Sorangium cellulosum</name>
    <name type="common">Polyangium cellulosum</name>
    <dbReference type="NCBI Taxonomy" id="56"/>
    <lineage>
        <taxon>Bacteria</taxon>
        <taxon>Pseudomonadati</taxon>
        <taxon>Myxococcota</taxon>
        <taxon>Polyangia</taxon>
        <taxon>Polyangiales</taxon>
        <taxon>Polyangiaceae</taxon>
        <taxon>Sorangium</taxon>
    </lineage>
</organism>
<proteinExistence type="predicted"/>
<accession>A0A150RKQ4</accession>
<evidence type="ECO:0008006" key="3">
    <source>
        <dbReference type="Google" id="ProtNLM"/>
    </source>
</evidence>
<protein>
    <recommendedName>
        <fullName evidence="3">DUF4351 domain-containing protein</fullName>
    </recommendedName>
</protein>
<reference evidence="1 2" key="1">
    <citation type="submission" date="2014-02" db="EMBL/GenBank/DDBJ databases">
        <title>The small core and large imbalanced accessory genome model reveals a collaborative survival strategy of Sorangium cellulosum strains in nature.</title>
        <authorList>
            <person name="Han K."/>
            <person name="Peng R."/>
            <person name="Blom J."/>
            <person name="Li Y.-Z."/>
        </authorList>
    </citation>
    <scope>NUCLEOTIDE SEQUENCE [LARGE SCALE GENOMIC DNA]</scope>
    <source>
        <strain evidence="1 2">So0011-07</strain>
    </source>
</reference>
<gene>
    <name evidence="1" type="ORF">BE17_42965</name>
</gene>
<name>A0A150RKQ4_SORCE</name>
<comment type="caution">
    <text evidence="1">The sequence shown here is derived from an EMBL/GenBank/DDBJ whole genome shotgun (WGS) entry which is preliminary data.</text>
</comment>
<evidence type="ECO:0000313" key="1">
    <source>
        <dbReference type="EMBL" id="KYF80741.1"/>
    </source>
</evidence>